<dbReference type="InterPro" id="IPR048661">
    <property type="entry name" value="CPL1-like"/>
</dbReference>
<dbReference type="AlphaFoldDB" id="A0A0D0C5B9"/>
<protein>
    <submittedName>
        <fullName evidence="3">Unplaced genomic scaffold GYMLUscaffold_16, whole genome shotgun sequence</fullName>
    </submittedName>
</protein>
<evidence type="ECO:0000313" key="4">
    <source>
        <dbReference type="Proteomes" id="UP000053593"/>
    </source>
</evidence>
<dbReference type="InterPro" id="IPR038955">
    <property type="entry name" value="PriA/CPL1_fungi"/>
</dbReference>
<keyword evidence="1" id="KW-0732">Signal</keyword>
<evidence type="ECO:0000256" key="1">
    <source>
        <dbReference type="SAM" id="SignalP"/>
    </source>
</evidence>
<gene>
    <name evidence="3" type="ORF">GYMLUDRAFT_241830</name>
</gene>
<dbReference type="OrthoDB" id="439917at2759"/>
<dbReference type="PANTHER" id="PTHR35192:SF2">
    <property type="entry name" value="APPLE DOMAIN-CONTAINING PROTEIN"/>
    <property type="match status" value="1"/>
</dbReference>
<accession>A0A0D0C5B9</accession>
<proteinExistence type="predicted"/>
<keyword evidence="4" id="KW-1185">Reference proteome</keyword>
<organism evidence="3 4">
    <name type="scientific">Collybiopsis luxurians FD-317 M1</name>
    <dbReference type="NCBI Taxonomy" id="944289"/>
    <lineage>
        <taxon>Eukaryota</taxon>
        <taxon>Fungi</taxon>
        <taxon>Dikarya</taxon>
        <taxon>Basidiomycota</taxon>
        <taxon>Agaricomycotina</taxon>
        <taxon>Agaricomycetes</taxon>
        <taxon>Agaricomycetidae</taxon>
        <taxon>Agaricales</taxon>
        <taxon>Marasmiineae</taxon>
        <taxon>Omphalotaceae</taxon>
        <taxon>Collybiopsis</taxon>
        <taxon>Collybiopsis luxurians</taxon>
    </lineage>
</organism>
<evidence type="ECO:0000259" key="2">
    <source>
        <dbReference type="Pfam" id="PF21671"/>
    </source>
</evidence>
<feature type="domain" description="Protein CPL1-like" evidence="2">
    <location>
        <begin position="194"/>
        <end position="261"/>
    </location>
</feature>
<sequence>MRLTTLTVLSVAALTSAEMIQGLVKRTTSTTVNSNSQLCGCFKLNLGIFTSGNLNDICLCEKDIEDFVSGGSNGACNQAKKVIGTDQVAAIISGLLKSCQDKETCTLPEHSKSSCSSSNKCNYDCTDGYEKDKNGQCSCPSSKSVCNGQCRSSCPSGRSLPEKRDLVYWGKQTQRTCQSGWKACGVPGGGPRDWECIDVKDDLWSCGDCPFDVMVSPSGTPGRGVDCTSIPGVSDVGCSAGRCVIRKCMSGYKVSSNGHDCEVDHSFQVDA</sequence>
<dbReference type="Proteomes" id="UP000053593">
    <property type="component" value="Unassembled WGS sequence"/>
</dbReference>
<dbReference type="PANTHER" id="PTHR35192">
    <property type="entry name" value="PROTEIN, PUTATIVE-RELATED"/>
    <property type="match status" value="1"/>
</dbReference>
<feature type="signal peptide" evidence="1">
    <location>
        <begin position="1"/>
        <end position="17"/>
    </location>
</feature>
<feature type="chain" id="PRO_5002208489" evidence="1">
    <location>
        <begin position="18"/>
        <end position="271"/>
    </location>
</feature>
<name>A0A0D0C5B9_9AGAR</name>
<evidence type="ECO:0000313" key="3">
    <source>
        <dbReference type="EMBL" id="KIK63331.1"/>
    </source>
</evidence>
<dbReference type="EMBL" id="KN834764">
    <property type="protein sequence ID" value="KIK63331.1"/>
    <property type="molecule type" value="Genomic_DNA"/>
</dbReference>
<dbReference type="Pfam" id="PF21671">
    <property type="entry name" value="CPL1-like"/>
    <property type="match status" value="1"/>
</dbReference>
<reference evidence="3 4" key="1">
    <citation type="submission" date="2014-04" db="EMBL/GenBank/DDBJ databases">
        <title>Evolutionary Origins and Diversification of the Mycorrhizal Mutualists.</title>
        <authorList>
            <consortium name="DOE Joint Genome Institute"/>
            <consortium name="Mycorrhizal Genomics Consortium"/>
            <person name="Kohler A."/>
            <person name="Kuo A."/>
            <person name="Nagy L.G."/>
            <person name="Floudas D."/>
            <person name="Copeland A."/>
            <person name="Barry K.W."/>
            <person name="Cichocki N."/>
            <person name="Veneault-Fourrey C."/>
            <person name="LaButti K."/>
            <person name="Lindquist E.A."/>
            <person name="Lipzen A."/>
            <person name="Lundell T."/>
            <person name="Morin E."/>
            <person name="Murat C."/>
            <person name="Riley R."/>
            <person name="Ohm R."/>
            <person name="Sun H."/>
            <person name="Tunlid A."/>
            <person name="Henrissat B."/>
            <person name="Grigoriev I.V."/>
            <person name="Hibbett D.S."/>
            <person name="Martin F."/>
        </authorList>
    </citation>
    <scope>NUCLEOTIDE SEQUENCE [LARGE SCALE GENOMIC DNA]</scope>
    <source>
        <strain evidence="3 4">FD-317 M1</strain>
    </source>
</reference>
<dbReference type="HOGENOM" id="CLU_063728_0_0_1"/>